<comment type="caution">
    <text evidence="1">The sequence shown here is derived from an EMBL/GenBank/DDBJ whole genome shotgun (WGS) entry which is preliminary data.</text>
</comment>
<keyword evidence="2" id="KW-1185">Reference proteome</keyword>
<evidence type="ECO:0000313" key="2">
    <source>
        <dbReference type="Proteomes" id="UP000279089"/>
    </source>
</evidence>
<dbReference type="Proteomes" id="UP000279089">
    <property type="component" value="Unassembled WGS sequence"/>
</dbReference>
<dbReference type="OrthoDB" id="792662at2"/>
<gene>
    <name evidence="1" type="ORF">EG028_27395</name>
</gene>
<dbReference type="AlphaFoldDB" id="A0A3N4M4T4"/>
<evidence type="ECO:0000313" key="1">
    <source>
        <dbReference type="EMBL" id="RPD37948.1"/>
    </source>
</evidence>
<dbReference type="EMBL" id="RMBX01000021">
    <property type="protein sequence ID" value="RPD37948.1"/>
    <property type="molecule type" value="Genomic_DNA"/>
</dbReference>
<name>A0A3N4M4T4_9BACT</name>
<organism evidence="1 2">
    <name type="scientific">Chitinophaga barathri</name>
    <dbReference type="NCBI Taxonomy" id="1647451"/>
    <lineage>
        <taxon>Bacteria</taxon>
        <taxon>Pseudomonadati</taxon>
        <taxon>Bacteroidota</taxon>
        <taxon>Chitinophagia</taxon>
        <taxon>Chitinophagales</taxon>
        <taxon>Chitinophagaceae</taxon>
        <taxon>Chitinophaga</taxon>
    </lineage>
</organism>
<protein>
    <submittedName>
        <fullName evidence="1">Uncharacterized protein</fullName>
    </submittedName>
</protein>
<accession>A0A3N4M4T4</accession>
<sequence length="174" mass="19579">MLAISFIVHSCSQDAVLSKEDAKSLLALRDSIGNDSTDTIPTDTIPHPNDSSWWRITGLDITASSVEDTAIVFLIKSKNYYPVEHARLDLTAYTFPDKWNIGIIRAYQFSPNPGYSQAVRRIVHQRYPNGNWPLNISLRGNTYTGTIHATDTAYSISWAHDSIITIQPKLFPRQ</sequence>
<proteinExistence type="predicted"/>
<reference evidence="2" key="1">
    <citation type="submission" date="2018-11" db="EMBL/GenBank/DDBJ databases">
        <title>Chitinophaga lutea sp.nov., isolate from arsenic contaminated soil.</title>
        <authorList>
            <person name="Zong Y."/>
        </authorList>
    </citation>
    <scope>NUCLEOTIDE SEQUENCE [LARGE SCALE GENOMIC DNA]</scope>
    <source>
        <strain evidence="2">YLT18</strain>
    </source>
</reference>